<dbReference type="PANTHER" id="PTHR22893">
    <property type="entry name" value="NADH OXIDOREDUCTASE-RELATED"/>
    <property type="match status" value="1"/>
</dbReference>
<comment type="similarity">
    <text evidence="2">Belongs to the NADH:flavin oxidoreductase/NADH oxidase family.</text>
</comment>
<dbReference type="InterPro" id="IPR013785">
    <property type="entry name" value="Aldolase_TIM"/>
</dbReference>
<evidence type="ECO:0000313" key="6">
    <source>
        <dbReference type="Proteomes" id="UP000192333"/>
    </source>
</evidence>
<evidence type="ECO:0000256" key="3">
    <source>
        <dbReference type="ARBA" id="ARBA00023002"/>
    </source>
</evidence>
<dbReference type="AlphaFoldDB" id="A0A1W2H852"/>
<feature type="domain" description="NADH:flavin oxidoreductase/NADH oxidase N-terminal" evidence="4">
    <location>
        <begin position="29"/>
        <end position="362"/>
    </location>
</feature>
<dbReference type="GO" id="GO:0005829">
    <property type="term" value="C:cytosol"/>
    <property type="evidence" value="ECO:0007669"/>
    <property type="project" value="UniProtKB-ARBA"/>
</dbReference>
<dbReference type="STRING" id="758820.SAMN00777080_3680"/>
<sequence length="390" mass="44049">MNDLQEGIVVYTYNFEDKPNSNMNNKPLLEKLNLGDIELNNRVVMAPMTRSRSDNPENAPTDLHAKYYRQRASAGLIITEGSQISKKAVGYINTPGIYSQAQIDGWKKVTEAVHERGGKVFIQIWHVGRISHPDFHNGELPLAPSAINPLAKSFTPKGFKETVTPKEMSLEEIQDTIMDFKMAGKNAMEAGFDGIEIHASNGYLLHQFFSRTSNVRTDGYGGSIENRARILFDIIDALKEVMPENRIGVRLNPSLHGVFGMTMDEESIPTFDYIIEKLNEYNLAYLHLSEPFSDVSELPFAVTEIAKRYRPIYKGTLIINGDFDQEKGNRYILEGLADAVAFGKPYVSNPDLVERFAQDAPLQDWDQSTFYTPCEKGYTDYPKLKLEKTN</sequence>
<protein>
    <submittedName>
        <fullName evidence="5">N-ethylmaleimide reductase</fullName>
    </submittedName>
</protein>
<dbReference type="Pfam" id="PF00724">
    <property type="entry name" value="Oxidored_FMN"/>
    <property type="match status" value="1"/>
</dbReference>
<dbReference type="GO" id="GO:0010181">
    <property type="term" value="F:FMN binding"/>
    <property type="evidence" value="ECO:0007669"/>
    <property type="project" value="InterPro"/>
</dbReference>
<evidence type="ECO:0000256" key="2">
    <source>
        <dbReference type="ARBA" id="ARBA00005979"/>
    </source>
</evidence>
<name>A0A1W2H852_9BACT</name>
<dbReference type="Proteomes" id="UP000192333">
    <property type="component" value="Chromosome I"/>
</dbReference>
<dbReference type="GO" id="GO:0016628">
    <property type="term" value="F:oxidoreductase activity, acting on the CH-CH group of donors, NAD or NADP as acceptor"/>
    <property type="evidence" value="ECO:0007669"/>
    <property type="project" value="UniProtKB-ARBA"/>
</dbReference>
<dbReference type="FunFam" id="3.20.20.70:FF:000059">
    <property type="entry name" value="N-ethylmaleimide reductase, FMN-linked"/>
    <property type="match status" value="1"/>
</dbReference>
<keyword evidence="3" id="KW-0560">Oxidoreductase</keyword>
<dbReference type="Gene3D" id="3.20.20.70">
    <property type="entry name" value="Aldolase class I"/>
    <property type="match status" value="1"/>
</dbReference>
<gene>
    <name evidence="5" type="ORF">SAMN00777080_3680</name>
</gene>
<comment type="cofactor">
    <cofactor evidence="1">
        <name>FMN</name>
        <dbReference type="ChEBI" id="CHEBI:58210"/>
    </cofactor>
</comment>
<keyword evidence="6" id="KW-1185">Reference proteome</keyword>
<proteinExistence type="inferred from homology"/>
<dbReference type="SUPFAM" id="SSF51395">
    <property type="entry name" value="FMN-linked oxidoreductases"/>
    <property type="match status" value="1"/>
</dbReference>
<dbReference type="CDD" id="cd02933">
    <property type="entry name" value="OYE_like_FMN"/>
    <property type="match status" value="1"/>
</dbReference>
<accession>A0A1W2H852</accession>
<organism evidence="5 6">
    <name type="scientific">Aquiflexum balticum DSM 16537</name>
    <dbReference type="NCBI Taxonomy" id="758820"/>
    <lineage>
        <taxon>Bacteria</taxon>
        <taxon>Pseudomonadati</taxon>
        <taxon>Bacteroidota</taxon>
        <taxon>Cytophagia</taxon>
        <taxon>Cytophagales</taxon>
        <taxon>Cyclobacteriaceae</taxon>
        <taxon>Aquiflexum</taxon>
    </lineage>
</organism>
<dbReference type="InterPro" id="IPR001155">
    <property type="entry name" value="OxRdtase_FMN_N"/>
</dbReference>
<dbReference type="PANTHER" id="PTHR22893:SF91">
    <property type="entry name" value="NADPH DEHYDROGENASE 2-RELATED"/>
    <property type="match status" value="1"/>
</dbReference>
<dbReference type="InterPro" id="IPR045247">
    <property type="entry name" value="Oye-like"/>
</dbReference>
<evidence type="ECO:0000256" key="1">
    <source>
        <dbReference type="ARBA" id="ARBA00001917"/>
    </source>
</evidence>
<evidence type="ECO:0000313" key="5">
    <source>
        <dbReference type="EMBL" id="SMD45039.1"/>
    </source>
</evidence>
<evidence type="ECO:0000259" key="4">
    <source>
        <dbReference type="Pfam" id="PF00724"/>
    </source>
</evidence>
<dbReference type="EMBL" id="LT838813">
    <property type="protein sequence ID" value="SMD45039.1"/>
    <property type="molecule type" value="Genomic_DNA"/>
</dbReference>
<reference evidence="6" key="1">
    <citation type="submission" date="2017-04" db="EMBL/GenBank/DDBJ databases">
        <authorList>
            <person name="Varghese N."/>
            <person name="Submissions S."/>
        </authorList>
    </citation>
    <scope>NUCLEOTIDE SEQUENCE [LARGE SCALE GENOMIC DNA]</scope>
    <source>
        <strain evidence="6">DSM 16537</strain>
    </source>
</reference>